<dbReference type="AlphaFoldDB" id="A0AB35K1S7"/>
<dbReference type="Pfam" id="PF13476">
    <property type="entry name" value="AAA_23"/>
    <property type="match status" value="1"/>
</dbReference>
<organism evidence="3 4">
    <name type="scientific">Acinetobacter lactucae</name>
    <dbReference type="NCBI Taxonomy" id="1785128"/>
    <lineage>
        <taxon>Bacteria</taxon>
        <taxon>Pseudomonadati</taxon>
        <taxon>Pseudomonadota</taxon>
        <taxon>Gammaproteobacteria</taxon>
        <taxon>Moraxellales</taxon>
        <taxon>Moraxellaceae</taxon>
        <taxon>Acinetobacter</taxon>
        <taxon>Acinetobacter calcoaceticus/baumannii complex</taxon>
    </lineage>
</organism>
<comment type="caution">
    <text evidence="3">The sequence shown here is derived from an EMBL/GenBank/DDBJ whole genome shotgun (WGS) entry which is preliminary data.</text>
</comment>
<gene>
    <name evidence="3" type="ORF">M0O54_10810</name>
</gene>
<dbReference type="InterPro" id="IPR038729">
    <property type="entry name" value="Rad50/SbcC_AAA"/>
</dbReference>
<name>A0AB35K1S7_9GAMM</name>
<accession>A0AB35K1S7</accession>
<dbReference type="RefSeq" id="WP_274579161.1">
    <property type="nucleotide sequence ID" value="NZ_JALNTG010000033.1"/>
</dbReference>
<protein>
    <recommendedName>
        <fullName evidence="2">Rad50/SbcC-type AAA domain-containing protein</fullName>
    </recommendedName>
</protein>
<evidence type="ECO:0000313" key="3">
    <source>
        <dbReference type="EMBL" id="MDD9320603.1"/>
    </source>
</evidence>
<keyword evidence="1" id="KW-0175">Coiled coil</keyword>
<feature type="coiled-coil region" evidence="1">
    <location>
        <begin position="216"/>
        <end position="243"/>
    </location>
</feature>
<evidence type="ECO:0000313" key="4">
    <source>
        <dbReference type="Proteomes" id="UP001150055"/>
    </source>
</evidence>
<evidence type="ECO:0000256" key="1">
    <source>
        <dbReference type="SAM" id="Coils"/>
    </source>
</evidence>
<feature type="domain" description="Rad50/SbcC-type AAA" evidence="2">
    <location>
        <begin position="23"/>
        <end position="339"/>
    </location>
</feature>
<dbReference type="EMBL" id="JALNTG010000033">
    <property type="protein sequence ID" value="MDD9320603.1"/>
    <property type="molecule type" value="Genomic_DNA"/>
</dbReference>
<proteinExistence type="predicted"/>
<sequence>MLALEILRLKIIVNTHEQKSFQTEIHFSKGLNVIRAENTSGKSTCVNAIAYSLGLESILGPLKSKPFPKSLYEYILDSKEDGRVYNVSNSHVELTIKNNLGKKVLLKRYIKGDSKFISVIEDNQTQDYFLDHYGSLGSSKSEYGFHNWLEKFMNWNLPFVPNLTGGKTKLYLETIFPLFFIEQKRGWSEIQANVPNNYGIKNVKRSAIEYVLDISDFETENKINNYRQTIDNLNQQWEFINKNIQSLTEISNIKFSGLKKIGNQTFPLEYCISDIDADINIHNFKLSLIQDLNNLENSITTNFDEEILNHKALITKQSDTLSNLENHKQQLQIVIYDLNKKIDLIYSDLEKYKQLKLLSDLGSENIGDLKIEKCPICNSDLNDNLHIDHSTQSTPMSLQENIDFLNEQWVFFKNMKNKHLNELSDQEKSILKLRNILKVNQQKLYNLESDSNASHSEMRHNIRQRIEKEQKLNEVQIFLEKARAC</sequence>
<dbReference type="InterPro" id="IPR027417">
    <property type="entry name" value="P-loop_NTPase"/>
</dbReference>
<dbReference type="Proteomes" id="UP001150055">
    <property type="component" value="Unassembled WGS sequence"/>
</dbReference>
<evidence type="ECO:0000259" key="2">
    <source>
        <dbReference type="Pfam" id="PF13476"/>
    </source>
</evidence>
<dbReference type="Gene3D" id="3.40.50.300">
    <property type="entry name" value="P-loop containing nucleotide triphosphate hydrolases"/>
    <property type="match status" value="1"/>
</dbReference>
<reference evidence="3" key="1">
    <citation type="submission" date="2022-12" db="EMBL/GenBank/DDBJ databases">
        <title>Acinetobacter lactucae: Emerging opportunistic pathogenic species of genus Acinetobacter isolated from immunocompromised patients in clinical settings of India.</title>
        <authorList>
            <person name="Amar A.K."/>
            <person name="Sawant A.R."/>
            <person name="Meera M."/>
            <person name="Tomar A."/>
            <person name="Sistla S."/>
            <person name="Prashanth K."/>
        </authorList>
    </citation>
    <scope>NUCLEOTIDE SEQUENCE</scope>
    <source>
        <strain evidence="3">PKAL1828C</strain>
    </source>
</reference>